<sequence>MSMRDNSQGIENNITLTIPSSYYIMGDGNVHDIQALYYNYLSESEVPLTSFTTTDEVYEEQEPSSSNSDILADSQFLKKAICEAHNAQSSLPPTTRMLCTPENQIEAKQLVEALLLVAQEDPELEHTPIVFTNKCQGHGCGRVILPKVIRPGALVALGPPAMHIYNVITDALVQTAKYDLNWWINTQSPYNNLVQALNVDHQVFCSR</sequence>
<gene>
    <name evidence="1" type="ORF">BT96DRAFT_986882</name>
</gene>
<protein>
    <submittedName>
        <fullName evidence="1">Uncharacterized protein</fullName>
    </submittedName>
</protein>
<dbReference type="EMBL" id="ML769397">
    <property type="protein sequence ID" value="KAE9407276.1"/>
    <property type="molecule type" value="Genomic_DNA"/>
</dbReference>
<name>A0A6A4I9I0_9AGAR</name>
<keyword evidence="2" id="KW-1185">Reference proteome</keyword>
<evidence type="ECO:0000313" key="2">
    <source>
        <dbReference type="Proteomes" id="UP000799118"/>
    </source>
</evidence>
<dbReference type="AlphaFoldDB" id="A0A6A4I9I0"/>
<evidence type="ECO:0000313" key="1">
    <source>
        <dbReference type="EMBL" id="KAE9407276.1"/>
    </source>
</evidence>
<proteinExistence type="predicted"/>
<reference evidence="1" key="1">
    <citation type="journal article" date="2019" name="Environ. Microbiol.">
        <title>Fungal ecological strategies reflected in gene transcription - a case study of two litter decomposers.</title>
        <authorList>
            <person name="Barbi F."/>
            <person name="Kohler A."/>
            <person name="Barry K."/>
            <person name="Baskaran P."/>
            <person name="Daum C."/>
            <person name="Fauchery L."/>
            <person name="Ihrmark K."/>
            <person name="Kuo A."/>
            <person name="LaButti K."/>
            <person name="Lipzen A."/>
            <person name="Morin E."/>
            <person name="Grigoriev I.V."/>
            <person name="Henrissat B."/>
            <person name="Lindahl B."/>
            <person name="Martin F."/>
        </authorList>
    </citation>
    <scope>NUCLEOTIDE SEQUENCE</scope>
    <source>
        <strain evidence="1">JB14</strain>
    </source>
</reference>
<organism evidence="1 2">
    <name type="scientific">Gymnopus androsaceus JB14</name>
    <dbReference type="NCBI Taxonomy" id="1447944"/>
    <lineage>
        <taxon>Eukaryota</taxon>
        <taxon>Fungi</taxon>
        <taxon>Dikarya</taxon>
        <taxon>Basidiomycota</taxon>
        <taxon>Agaricomycotina</taxon>
        <taxon>Agaricomycetes</taxon>
        <taxon>Agaricomycetidae</taxon>
        <taxon>Agaricales</taxon>
        <taxon>Marasmiineae</taxon>
        <taxon>Omphalotaceae</taxon>
        <taxon>Gymnopus</taxon>
    </lineage>
</organism>
<dbReference type="Proteomes" id="UP000799118">
    <property type="component" value="Unassembled WGS sequence"/>
</dbReference>
<accession>A0A6A4I9I0</accession>